<dbReference type="PANTHER" id="PTHR46360:SF1">
    <property type="entry name" value="DISKS LARGE HOMOLOG 5"/>
    <property type="match status" value="1"/>
</dbReference>
<evidence type="ECO:0000256" key="1">
    <source>
        <dbReference type="SAM" id="Coils"/>
    </source>
</evidence>
<dbReference type="GO" id="GO:0035331">
    <property type="term" value="P:negative regulation of hippo signaling"/>
    <property type="evidence" value="ECO:0007669"/>
    <property type="project" value="TreeGrafter"/>
</dbReference>
<dbReference type="SUPFAM" id="SSF50044">
    <property type="entry name" value="SH3-domain"/>
    <property type="match status" value="1"/>
</dbReference>
<keyword evidence="1" id="KW-0175">Coiled coil</keyword>
<dbReference type="Gene3D" id="2.30.42.10">
    <property type="match status" value="4"/>
</dbReference>
<reference evidence="5" key="1">
    <citation type="submission" date="2022-01" db="EMBL/GenBank/DDBJ databases">
        <authorList>
            <person name="King R."/>
        </authorList>
    </citation>
    <scope>NUCLEOTIDE SEQUENCE</scope>
</reference>
<organism evidence="5 6">
    <name type="scientific">Chironomus riparius</name>
    <dbReference type="NCBI Taxonomy" id="315576"/>
    <lineage>
        <taxon>Eukaryota</taxon>
        <taxon>Metazoa</taxon>
        <taxon>Ecdysozoa</taxon>
        <taxon>Arthropoda</taxon>
        <taxon>Hexapoda</taxon>
        <taxon>Insecta</taxon>
        <taxon>Pterygota</taxon>
        <taxon>Neoptera</taxon>
        <taxon>Endopterygota</taxon>
        <taxon>Diptera</taxon>
        <taxon>Nematocera</taxon>
        <taxon>Chironomoidea</taxon>
        <taxon>Chironomidae</taxon>
        <taxon>Chironominae</taxon>
        <taxon>Chironomus</taxon>
    </lineage>
</organism>
<feature type="domain" description="PDZ" evidence="4">
    <location>
        <begin position="277"/>
        <end position="355"/>
    </location>
</feature>
<dbReference type="SMART" id="SM00228">
    <property type="entry name" value="PDZ"/>
    <property type="match status" value="4"/>
</dbReference>
<gene>
    <name evidence="5" type="ORF">CHIRRI_LOCUS545</name>
</gene>
<dbReference type="Proteomes" id="UP001153620">
    <property type="component" value="Chromosome 1"/>
</dbReference>
<dbReference type="PANTHER" id="PTHR46360">
    <property type="entry name" value="DISKS LARGE HOMOLOG 5"/>
    <property type="match status" value="1"/>
</dbReference>
<dbReference type="Pfam" id="PF00625">
    <property type="entry name" value="Guanylate_kin"/>
    <property type="match status" value="1"/>
</dbReference>
<dbReference type="EMBL" id="OU895877">
    <property type="protein sequence ID" value="CAG9797547.1"/>
    <property type="molecule type" value="Genomic_DNA"/>
</dbReference>
<dbReference type="SMART" id="SM00072">
    <property type="entry name" value="GuKc"/>
    <property type="match status" value="1"/>
</dbReference>
<dbReference type="GO" id="GO:0005886">
    <property type="term" value="C:plasma membrane"/>
    <property type="evidence" value="ECO:0007669"/>
    <property type="project" value="TreeGrafter"/>
</dbReference>
<dbReference type="OrthoDB" id="10067129at2759"/>
<feature type="compositionally biased region" description="Low complexity" evidence="2">
    <location>
        <begin position="502"/>
        <end position="518"/>
    </location>
</feature>
<feature type="domain" description="PDZ" evidence="4">
    <location>
        <begin position="1164"/>
        <end position="1235"/>
    </location>
</feature>
<feature type="region of interest" description="Disordered" evidence="2">
    <location>
        <begin position="502"/>
        <end position="521"/>
    </location>
</feature>
<dbReference type="CDD" id="cd11860">
    <property type="entry name" value="SH3_DLG5"/>
    <property type="match status" value="1"/>
</dbReference>
<dbReference type="InterPro" id="IPR008145">
    <property type="entry name" value="GK/Ca_channel_bsu"/>
</dbReference>
<protein>
    <submittedName>
        <fullName evidence="5">Uncharacterized protein</fullName>
    </submittedName>
</protein>
<evidence type="ECO:0000313" key="5">
    <source>
        <dbReference type="EMBL" id="CAG9797547.1"/>
    </source>
</evidence>
<sequence length="1568" mass="177361">MSRSCDSTVCAHSLELEFINEKYRDVLAHNNALREQLNSRMQEPMKYLKLCEELTKERNELKQQLTETEYEVAQVLSERGTVLKENQNLSDKNESLRKEVDKVLKSRDDFAKECESLRQKLDVMRSRSEFLHSNDDLYSSKDKMTFLSLEVANQEIEKLKKLLEKVNSEVAKAVQESEIAKGRRDWAIQEREKIVQERDSVRNLCDELRKERDTATSKLLAAIRDKDEAFKKIEQLNEKIEILSNVKKISDDLHKKQRSNDIEEIEIDVGGHMMINPSIGINFDFTNESSDYNGNSYYPRVLYVEPNSVFYGKIQANDCIQYINGVDCSTLSQRMLIKHIRTSSPTCKMIVKRTKSILKGIYNVQLQLNNGNHGILFENGVFIANIESNSAAYYEPLLSVGDRVLQINEKSVEGIKNINEFNQIMMNIKNNEKLSLKILKSGQINDGSMSLSKGWSRMTNQSTQTDHGDLKRSIEMTSFLPIVPFIPPPPPSVQEQDTSMINTSISSSSPNSSKSSSKFTPKNMFQKIRDAISNTNKENQENDAIAVLDSVLDSQDSLDVAQEKSKKSKHKKNIAKSWPRAAMALHDSGKSHSGTVVFNKKKERPRLYLISTDDQPNKDDRKESLTEKMSAEQQKAVDTLFQPPKPPIPSHESNIVTKSHLFTRNNVIPPRSTIGGKSPIYMHTIYEPSSSSSNNKNFHNRLSLNLSNTPPKPHFFPNTFVPIKSSSIESTQISKSPLNHPSLKDDDYTSQKLNRYLNNYVSNKYDNMSDVDNLSSSGGVSQQDSLNNASIGTLPSHLRAPSIGRVQGSPGFNSSPYRHLSPLLFPPNDVLMSSPSHDHSLAPHHSSVDYSYSSTKARAQLSREEMSAFQPWSNSSGMYQESGTFPRKVKTVKMPPNQVGLPGFTMPPERSKPIKISNNSLDYCSTPDRSSPMPTFQIQIIKPGRNININKRNSMPPYGKGYMPNIGEKRRVDIEKSEKPLGISIRCRKNRGIFVSHVGENSIASQVGLQVGDQLLEFCGINMRSATYDLAAKFLRQCGNSITMLVQYNPEKYEELSTSDENVSRSEDSTPQNSPKATRSVISTDSVQSSSKRMSSVPPPESSHSTGTIKSHRNTIMSPPLQVKAPSIISSSGSNQLHNMMAGNSNTLGKEQPRIVFVETRKNPNLGVSLLGGNAYGIFIHSVQKDSLADQAGLRVGDQILEYNGTDLRRATAEYVAFELAKPADKVTALVQYNVHKFNQIKDVPGDSFYIRVNFERNAESNEAELSFSKEDVLYVDNTMFRGVSGQWRAWKLDEYGCRVQCGIIPSQMKVEEDLRLNGEVSEDTHSNRRSSTSYRRSFFKRIKPQRGSSRDSKELASFSNTHLSLYLEASSINEDSLVGYQRVERLDYMYRPVLVIGALSEWVVDKLISDFPEQFHRCIVNQMKCSKEEIEMRLNNNQIIEYRRRGSLFECVSLEAAKDNKESHCILDVNLSAVERLHRNQIYPIVLLLKFKSAKQIKEIKDSRYGSDKFSAKQAKEMYEHALKLESEYRQYISVVIQGVNITHMSTQIKTAVDIEQKKILWVPVPN</sequence>
<reference evidence="5" key="2">
    <citation type="submission" date="2022-10" db="EMBL/GenBank/DDBJ databases">
        <authorList>
            <consortium name="ENA_rothamsted_submissions"/>
            <consortium name="culmorum"/>
            <person name="King R."/>
        </authorList>
    </citation>
    <scope>NUCLEOTIDE SEQUENCE</scope>
</reference>
<dbReference type="CDD" id="cd06767">
    <property type="entry name" value="PDZ3_DLG5-like"/>
    <property type="match status" value="1"/>
</dbReference>
<feature type="region of interest" description="Disordered" evidence="2">
    <location>
        <begin position="1056"/>
        <end position="1113"/>
    </location>
</feature>
<evidence type="ECO:0000259" key="3">
    <source>
        <dbReference type="SMART" id="SM00072"/>
    </source>
</evidence>
<dbReference type="InterPro" id="IPR027417">
    <property type="entry name" value="P-loop_NTPase"/>
</dbReference>
<dbReference type="Gene3D" id="2.30.30.40">
    <property type="entry name" value="SH3 Domains"/>
    <property type="match status" value="1"/>
</dbReference>
<feature type="domain" description="PDZ" evidence="4">
    <location>
        <begin position="371"/>
        <end position="442"/>
    </location>
</feature>
<dbReference type="SUPFAM" id="SSF52540">
    <property type="entry name" value="P-loop containing nucleoside triphosphate hydrolases"/>
    <property type="match status" value="1"/>
</dbReference>
<dbReference type="InterPro" id="IPR053004">
    <property type="entry name" value="MAGUK_Signaling_Regulators"/>
</dbReference>
<feature type="coiled-coil region" evidence="1">
    <location>
        <begin position="51"/>
        <end position="246"/>
    </location>
</feature>
<dbReference type="InterPro" id="IPR035537">
    <property type="entry name" value="DLG5_SH3"/>
</dbReference>
<dbReference type="SUPFAM" id="SSF50156">
    <property type="entry name" value="PDZ domain-like"/>
    <property type="match status" value="4"/>
</dbReference>
<dbReference type="Gene3D" id="3.40.50.300">
    <property type="entry name" value="P-loop containing nucleotide triphosphate hydrolases"/>
    <property type="match status" value="1"/>
</dbReference>
<feature type="region of interest" description="Disordered" evidence="2">
    <location>
        <begin position="772"/>
        <end position="793"/>
    </location>
</feature>
<evidence type="ECO:0000259" key="4">
    <source>
        <dbReference type="SMART" id="SM00228"/>
    </source>
</evidence>
<dbReference type="InterPro" id="IPR036028">
    <property type="entry name" value="SH3-like_dom_sf"/>
</dbReference>
<name>A0A9N9RJ24_9DIPT</name>
<feature type="compositionally biased region" description="Polar residues" evidence="2">
    <location>
        <begin position="1102"/>
        <end position="1113"/>
    </location>
</feature>
<dbReference type="InterPro" id="IPR036034">
    <property type="entry name" value="PDZ_sf"/>
</dbReference>
<feature type="domain" description="Guanylate kinase/L-type calcium channel beta subunit" evidence="3">
    <location>
        <begin position="1390"/>
        <end position="1558"/>
    </location>
</feature>
<accession>A0A9N9RJ24</accession>
<keyword evidence="6" id="KW-1185">Reference proteome</keyword>
<dbReference type="InterPro" id="IPR001478">
    <property type="entry name" value="PDZ"/>
</dbReference>
<evidence type="ECO:0000256" key="2">
    <source>
        <dbReference type="SAM" id="MobiDB-lite"/>
    </source>
</evidence>
<evidence type="ECO:0000313" key="6">
    <source>
        <dbReference type="Proteomes" id="UP001153620"/>
    </source>
</evidence>
<dbReference type="Pfam" id="PF00595">
    <property type="entry name" value="PDZ"/>
    <property type="match status" value="3"/>
</dbReference>
<proteinExistence type="predicted"/>
<feature type="domain" description="PDZ" evidence="4">
    <location>
        <begin position="979"/>
        <end position="1050"/>
    </location>
</feature>
<feature type="compositionally biased region" description="Low complexity" evidence="2">
    <location>
        <begin position="1080"/>
        <end position="1096"/>
    </location>
</feature>